<dbReference type="AlphaFoldDB" id="A0A841FQF8"/>
<dbReference type="Gene3D" id="1.20.1290.10">
    <property type="entry name" value="AhpD-like"/>
    <property type="match status" value="1"/>
</dbReference>
<evidence type="ECO:0000313" key="2">
    <source>
        <dbReference type="EMBL" id="MBB6035487.1"/>
    </source>
</evidence>
<keyword evidence="2" id="KW-0560">Oxidoreductase</keyword>
<comment type="caution">
    <text evidence="2">The sequence shown here is derived from an EMBL/GenBank/DDBJ whole genome shotgun (WGS) entry which is preliminary data.</text>
</comment>
<sequence>MSRISTTPPRTLTNRFVSWFSKRKFGRELGPAVVAGHNRKVLMTTLRMELGSAKWNATPASLRLLATMRSAATIECEWCMDFGHWLAVEEGVDADKIQSVPNWRDATCYTPVERAVLEYAEAMTVTPPEVTDELNARLREHLSDAQLVEITATIALENFYGRNNHALGLAPEGFKESCAIPARKG</sequence>
<dbReference type="GO" id="GO:0051920">
    <property type="term" value="F:peroxiredoxin activity"/>
    <property type="evidence" value="ECO:0007669"/>
    <property type="project" value="InterPro"/>
</dbReference>
<proteinExistence type="predicted"/>
<dbReference type="PANTHER" id="PTHR34846:SF10">
    <property type="entry name" value="CYTOPLASMIC PROTEIN"/>
    <property type="match status" value="1"/>
</dbReference>
<dbReference type="Proteomes" id="UP000548476">
    <property type="component" value="Unassembled WGS sequence"/>
</dbReference>
<evidence type="ECO:0000259" key="1">
    <source>
        <dbReference type="Pfam" id="PF02627"/>
    </source>
</evidence>
<dbReference type="PANTHER" id="PTHR34846">
    <property type="entry name" value="4-CARBOXYMUCONOLACTONE DECARBOXYLASE FAMILY PROTEIN (AFU_ORTHOLOGUE AFUA_6G11590)"/>
    <property type="match status" value="1"/>
</dbReference>
<dbReference type="InterPro" id="IPR003779">
    <property type="entry name" value="CMD-like"/>
</dbReference>
<name>A0A841FQF8_9ACTN</name>
<keyword evidence="2" id="KW-0575">Peroxidase</keyword>
<protein>
    <submittedName>
        <fullName evidence="2">Alkylhydroperoxidase family enzyme</fullName>
    </submittedName>
</protein>
<dbReference type="SUPFAM" id="SSF69118">
    <property type="entry name" value="AhpD-like"/>
    <property type="match status" value="1"/>
</dbReference>
<dbReference type="EMBL" id="JACHGT010000006">
    <property type="protein sequence ID" value="MBB6035487.1"/>
    <property type="molecule type" value="Genomic_DNA"/>
</dbReference>
<dbReference type="InterPro" id="IPR029032">
    <property type="entry name" value="AhpD-like"/>
</dbReference>
<keyword evidence="3" id="KW-1185">Reference proteome</keyword>
<accession>A0A841FQF8</accession>
<gene>
    <name evidence="2" type="ORF">HNR73_003344</name>
</gene>
<dbReference type="Pfam" id="PF02627">
    <property type="entry name" value="CMD"/>
    <property type="match status" value="1"/>
</dbReference>
<feature type="domain" description="Carboxymuconolactone decarboxylase-like" evidence="1">
    <location>
        <begin position="52"/>
        <end position="122"/>
    </location>
</feature>
<organism evidence="2 3">
    <name type="scientific">Phytomonospora endophytica</name>
    <dbReference type="NCBI Taxonomy" id="714109"/>
    <lineage>
        <taxon>Bacteria</taxon>
        <taxon>Bacillati</taxon>
        <taxon>Actinomycetota</taxon>
        <taxon>Actinomycetes</taxon>
        <taxon>Micromonosporales</taxon>
        <taxon>Micromonosporaceae</taxon>
        <taxon>Phytomonospora</taxon>
    </lineage>
</organism>
<reference evidence="2 3" key="1">
    <citation type="submission" date="2020-08" db="EMBL/GenBank/DDBJ databases">
        <title>Genomic Encyclopedia of Type Strains, Phase IV (KMG-IV): sequencing the most valuable type-strain genomes for metagenomic binning, comparative biology and taxonomic classification.</title>
        <authorList>
            <person name="Goeker M."/>
        </authorList>
    </citation>
    <scope>NUCLEOTIDE SEQUENCE [LARGE SCALE GENOMIC DNA]</scope>
    <source>
        <strain evidence="2 3">YIM 65646</strain>
    </source>
</reference>
<evidence type="ECO:0000313" key="3">
    <source>
        <dbReference type="Proteomes" id="UP000548476"/>
    </source>
</evidence>
<dbReference type="RefSeq" id="WP_184788334.1">
    <property type="nucleotide sequence ID" value="NZ_BONT01000002.1"/>
</dbReference>